<dbReference type="InterPro" id="IPR035234">
    <property type="entry name" value="IgGFc-bd_N"/>
</dbReference>
<dbReference type="Pfam" id="PF02494">
    <property type="entry name" value="HYR"/>
    <property type="match status" value="2"/>
</dbReference>
<keyword evidence="3" id="KW-0732">Signal</keyword>
<dbReference type="InterPro" id="IPR003410">
    <property type="entry name" value="HYR_dom"/>
</dbReference>
<keyword evidence="2" id="KW-0472">Membrane</keyword>
<feature type="domain" description="HYR" evidence="4">
    <location>
        <begin position="521"/>
        <end position="600"/>
    </location>
</feature>
<keyword evidence="6" id="KW-1185">Reference proteome</keyword>
<sequence>MTDIFFHICNKMKSFLLMELLCIIFVSHNVSGQGNIRIRHVLSMIPSYRESYDYNPTLYLLSTTEKYIINGRVSVPYQQRVYPFTIQPLGYHILSVSNYDVGYNTGYRSLAITVEADGDVVVYCSGGYGSYYDSFYVMPFNQLGKEYYLYSYDPYSTNIGSYFSISALQENTDILIYFDKPYIYSSVTYDRYNPLAIKLNSYSTHLFEVTTDFTGTYLESTKPVSVICGTPEVSFEGRRSAMMDIPAPVESWGSLFLVTYFKSQSNYLVRVLAAYNNTEISVETIGLNDTRIVTLQPGEYYHQEVPTGTMFISSSNPVMVVQYTWSKYPAMVMVPPLDRAIKGPLRFINLVSENNDLTVWISSLDVHGLLVDGVTITGTPIETDYYGWSIIHITVEGDENHVLSHVDPDVRIVAIAYRNGYSANAVMYFVQEDSDIDTVPPFIYDCPDSPVTAESNANSNLVSVFWNPPTAFDNSGLDVKENSNFNPGDTFPPGSTDVFYTFTDISDNNATCMFEVLVRDVTTPDIMHCPSDLVISTCTSFIEVSWEEPTAFDDSGQDVTRNMSHSPGDQFFIGDTTVNYIFTDLAGNEAICNFLVTIGPQKCTSPAVTGLIVAITIFSLAIILLIIAIVLLCVQQQLCGKCDNDCRDEQGNLIELRGLHNVLSIIDMTGKYDIIVQGPVDGD</sequence>
<gene>
    <name evidence="5" type="ORF">BSL78_26997</name>
</gene>
<feature type="chain" id="PRO_5013567098" evidence="3">
    <location>
        <begin position="33"/>
        <end position="683"/>
    </location>
</feature>
<evidence type="ECO:0000256" key="2">
    <source>
        <dbReference type="SAM" id="Phobius"/>
    </source>
</evidence>
<dbReference type="PANTHER" id="PTHR24273:SF32">
    <property type="entry name" value="HYALIN"/>
    <property type="match status" value="1"/>
</dbReference>
<comment type="caution">
    <text evidence="5">The sequence shown here is derived from an EMBL/GenBank/DDBJ whole genome shotgun (WGS) entry which is preliminary data.</text>
</comment>
<evidence type="ECO:0000256" key="3">
    <source>
        <dbReference type="SAM" id="SignalP"/>
    </source>
</evidence>
<dbReference type="STRING" id="307972.A0A2G8JKA2"/>
<evidence type="ECO:0000256" key="1">
    <source>
        <dbReference type="ARBA" id="ARBA00022737"/>
    </source>
</evidence>
<dbReference type="OrthoDB" id="6133533at2759"/>
<keyword evidence="2" id="KW-1133">Transmembrane helix</keyword>
<name>A0A2G8JKA2_STIJA</name>
<organism evidence="5 6">
    <name type="scientific">Stichopus japonicus</name>
    <name type="common">Sea cucumber</name>
    <dbReference type="NCBI Taxonomy" id="307972"/>
    <lineage>
        <taxon>Eukaryota</taxon>
        <taxon>Metazoa</taxon>
        <taxon>Echinodermata</taxon>
        <taxon>Eleutherozoa</taxon>
        <taxon>Echinozoa</taxon>
        <taxon>Holothuroidea</taxon>
        <taxon>Aspidochirotacea</taxon>
        <taxon>Aspidochirotida</taxon>
        <taxon>Stichopodidae</taxon>
        <taxon>Apostichopus</taxon>
    </lineage>
</organism>
<dbReference type="PANTHER" id="PTHR24273">
    <property type="entry name" value="FI04643P-RELATED"/>
    <property type="match status" value="1"/>
</dbReference>
<reference evidence="5 6" key="1">
    <citation type="journal article" date="2017" name="PLoS Biol.">
        <title>The sea cucumber genome provides insights into morphological evolution and visceral regeneration.</title>
        <authorList>
            <person name="Zhang X."/>
            <person name="Sun L."/>
            <person name="Yuan J."/>
            <person name="Sun Y."/>
            <person name="Gao Y."/>
            <person name="Zhang L."/>
            <person name="Li S."/>
            <person name="Dai H."/>
            <person name="Hamel J.F."/>
            <person name="Liu C."/>
            <person name="Yu Y."/>
            <person name="Liu S."/>
            <person name="Lin W."/>
            <person name="Guo K."/>
            <person name="Jin S."/>
            <person name="Xu P."/>
            <person name="Storey K.B."/>
            <person name="Huan P."/>
            <person name="Zhang T."/>
            <person name="Zhou Y."/>
            <person name="Zhang J."/>
            <person name="Lin C."/>
            <person name="Li X."/>
            <person name="Xing L."/>
            <person name="Huo D."/>
            <person name="Sun M."/>
            <person name="Wang L."/>
            <person name="Mercier A."/>
            <person name="Li F."/>
            <person name="Yang H."/>
            <person name="Xiang J."/>
        </authorList>
    </citation>
    <scope>NUCLEOTIDE SEQUENCE [LARGE SCALE GENOMIC DNA]</scope>
    <source>
        <strain evidence="5">Shaxun</strain>
        <tissue evidence="5">Muscle</tissue>
    </source>
</reference>
<evidence type="ECO:0000313" key="6">
    <source>
        <dbReference type="Proteomes" id="UP000230750"/>
    </source>
</evidence>
<dbReference type="EMBL" id="MRZV01001728">
    <property type="protein sequence ID" value="PIK36168.1"/>
    <property type="molecule type" value="Genomic_DNA"/>
</dbReference>
<feature type="transmembrane region" description="Helical" evidence="2">
    <location>
        <begin position="611"/>
        <end position="634"/>
    </location>
</feature>
<feature type="domain" description="HYR" evidence="4">
    <location>
        <begin position="436"/>
        <end position="520"/>
    </location>
</feature>
<evidence type="ECO:0000313" key="5">
    <source>
        <dbReference type="EMBL" id="PIK36168.1"/>
    </source>
</evidence>
<dbReference type="AlphaFoldDB" id="A0A2G8JKA2"/>
<dbReference type="Pfam" id="PF17517">
    <property type="entry name" value="IgGFc_binding"/>
    <property type="match status" value="1"/>
</dbReference>
<proteinExistence type="predicted"/>
<keyword evidence="1" id="KW-0677">Repeat</keyword>
<keyword evidence="2" id="KW-0812">Transmembrane</keyword>
<protein>
    <submittedName>
        <fullName evidence="5">Putative hyalin-like isoform X2</fullName>
    </submittedName>
</protein>
<dbReference type="PROSITE" id="PS50825">
    <property type="entry name" value="HYR"/>
    <property type="match status" value="2"/>
</dbReference>
<evidence type="ECO:0000259" key="4">
    <source>
        <dbReference type="PROSITE" id="PS50825"/>
    </source>
</evidence>
<feature type="signal peptide" evidence="3">
    <location>
        <begin position="1"/>
        <end position="32"/>
    </location>
</feature>
<accession>A0A2G8JKA2</accession>
<dbReference type="Proteomes" id="UP000230750">
    <property type="component" value="Unassembled WGS sequence"/>
</dbReference>